<dbReference type="PANTHER" id="PTHR45661">
    <property type="entry name" value="SURFACE ANTIGEN"/>
    <property type="match status" value="1"/>
</dbReference>
<sequence length="768" mass="84586">MNLQPMRKLISLALLLSPLLAGLAFPAFGDTVTYDNVRYIITSETDSTSTYEVSLYQILEAPRILIPDKISYGGHNYEVTSISEDNTCIYPENLERDVYIDKIDFSLAAHIDTFPMSATWTGCTDIDTLILPPNLNYAAEFYALCSTEGYDEKGSRYLGIKRLFSSGTTDIDIESFQSCYALVEVDLSTTAIDSLLWNQHLLQGTFEQCYWLENIKLPETVRFFDGYTFALCTRLIGIDLPGSLEHIGQYCFARSTFKTLHIPSKVRYIDPTFVFDNYWLESISVAIDNPFFKSDSGVLCSKSGKTIYTIPYSLRKDRYIFPEVADSVNERAFARKLGYTGSESQLDTAVYAIDVIRHFVFNHGLRYLGESAFCHSPLETAENFGSTQVSIIPKDCFWGSNLRGIELPVELSVIEAAAFDSCHKIDSVRFLGSVISHIGEGAFRLCTSLDSLDISAQTRLKTIRAHICDGCTSLRSVKLPTSIDSIGNYAFSGCVSLSEIEVPVLDPIPVDESVFSGVDKSSCRLIVPAPSIGKYRAAPVWRDFLNIESGDLLTLTVLSADPAMGSVSPTTAYARHGDTVTITATPLSGYRFTLWSDSVTANPRDITVTRDTVLTAHFAPYTPDTFAVTLLCDSATGTVSGAGRYPEGTAATLTATPREGYAFTRWEDNHGLTFTDNPLTLTVTCDTLLTALFREDGTGHSPADDDGCAAWVTPDGTLRVRCPGCRLMELRTVTGLTLYSGAPVDIPLPHPGVYLLTLDGDTYKVMRR</sequence>
<feature type="domain" description="Bacterial repeat" evidence="2">
    <location>
        <begin position="634"/>
        <end position="695"/>
    </location>
</feature>
<dbReference type="Pfam" id="PF18998">
    <property type="entry name" value="Flg_new_2"/>
    <property type="match status" value="2"/>
</dbReference>
<name>A0A940DL46_9BACT</name>
<dbReference type="AlphaFoldDB" id="A0A940DL46"/>
<reference evidence="3" key="1">
    <citation type="submission" date="2020-10" db="EMBL/GenBank/DDBJ databases">
        <authorList>
            <person name="Gilroy R."/>
        </authorList>
    </citation>
    <scope>NUCLEOTIDE SEQUENCE</scope>
    <source>
        <strain evidence="3">3924</strain>
    </source>
</reference>
<keyword evidence="1" id="KW-0732">Signal</keyword>
<protein>
    <submittedName>
        <fullName evidence="3">Leucine-rich repeat protein</fullName>
    </submittedName>
</protein>
<feature type="chain" id="PRO_5037773806" evidence="1">
    <location>
        <begin position="30"/>
        <end position="768"/>
    </location>
</feature>
<evidence type="ECO:0000313" key="4">
    <source>
        <dbReference type="Proteomes" id="UP000712007"/>
    </source>
</evidence>
<dbReference type="InterPro" id="IPR044060">
    <property type="entry name" value="Bacterial_rp_domain"/>
</dbReference>
<reference evidence="3" key="2">
    <citation type="journal article" date="2021" name="PeerJ">
        <title>Extensive microbial diversity within the chicken gut microbiome revealed by metagenomics and culture.</title>
        <authorList>
            <person name="Gilroy R."/>
            <person name="Ravi A."/>
            <person name="Getino M."/>
            <person name="Pursley I."/>
            <person name="Horton D.L."/>
            <person name="Alikhan N.F."/>
            <person name="Baker D."/>
            <person name="Gharbi K."/>
            <person name="Hall N."/>
            <person name="Watson M."/>
            <person name="Adriaenssens E.M."/>
            <person name="Foster-Nyarko E."/>
            <person name="Jarju S."/>
            <person name="Secka A."/>
            <person name="Antonio M."/>
            <person name="Oren A."/>
            <person name="Chaudhuri R.R."/>
            <person name="La Ragione R."/>
            <person name="Hildebrand F."/>
            <person name="Pallen M.J."/>
        </authorList>
    </citation>
    <scope>NUCLEOTIDE SEQUENCE</scope>
    <source>
        <strain evidence="3">3924</strain>
    </source>
</reference>
<dbReference type="SUPFAM" id="SSF52058">
    <property type="entry name" value="L domain-like"/>
    <property type="match status" value="2"/>
</dbReference>
<evidence type="ECO:0000256" key="1">
    <source>
        <dbReference type="SAM" id="SignalP"/>
    </source>
</evidence>
<gene>
    <name evidence="3" type="ORF">IAC51_07680</name>
</gene>
<evidence type="ECO:0000259" key="2">
    <source>
        <dbReference type="Pfam" id="PF18998"/>
    </source>
</evidence>
<dbReference type="Proteomes" id="UP000712007">
    <property type="component" value="Unassembled WGS sequence"/>
</dbReference>
<proteinExistence type="predicted"/>
<dbReference type="InterPro" id="IPR053139">
    <property type="entry name" value="Surface_bspA-like"/>
</dbReference>
<feature type="domain" description="Bacterial repeat" evidence="2">
    <location>
        <begin position="563"/>
        <end position="620"/>
    </location>
</feature>
<organism evidence="3 4">
    <name type="scientific">Candidatus Aphodosoma intestinipullorum</name>
    <dbReference type="NCBI Taxonomy" id="2840674"/>
    <lineage>
        <taxon>Bacteria</taxon>
        <taxon>Pseudomonadati</taxon>
        <taxon>Bacteroidota</taxon>
        <taxon>Bacteroidia</taxon>
        <taxon>Bacteroidales</taxon>
        <taxon>Candidatus Aphodosoma</taxon>
    </lineage>
</organism>
<comment type="caution">
    <text evidence="3">The sequence shown here is derived from an EMBL/GenBank/DDBJ whole genome shotgun (WGS) entry which is preliminary data.</text>
</comment>
<dbReference type="EMBL" id="JADIMV010000133">
    <property type="protein sequence ID" value="MBO8440515.1"/>
    <property type="molecule type" value="Genomic_DNA"/>
</dbReference>
<dbReference type="Pfam" id="PF13306">
    <property type="entry name" value="LRR_5"/>
    <property type="match status" value="2"/>
</dbReference>
<feature type="signal peptide" evidence="1">
    <location>
        <begin position="1"/>
        <end position="29"/>
    </location>
</feature>
<evidence type="ECO:0000313" key="3">
    <source>
        <dbReference type="EMBL" id="MBO8440515.1"/>
    </source>
</evidence>
<dbReference type="Gene3D" id="3.80.10.10">
    <property type="entry name" value="Ribonuclease Inhibitor"/>
    <property type="match status" value="2"/>
</dbReference>
<accession>A0A940DL46</accession>
<dbReference type="InterPro" id="IPR032675">
    <property type="entry name" value="LRR_dom_sf"/>
</dbReference>
<dbReference type="PANTHER" id="PTHR45661:SF3">
    <property type="entry name" value="IG-LIKE DOMAIN-CONTAINING PROTEIN"/>
    <property type="match status" value="1"/>
</dbReference>
<dbReference type="InterPro" id="IPR026906">
    <property type="entry name" value="LRR_5"/>
</dbReference>